<gene>
    <name evidence="2" type="ORF">J2T19_005050</name>
</gene>
<organism evidence="2 3">
    <name type="scientific">Paenibacillus tundrae</name>
    <dbReference type="NCBI Taxonomy" id="528187"/>
    <lineage>
        <taxon>Bacteria</taxon>
        <taxon>Bacillati</taxon>
        <taxon>Bacillota</taxon>
        <taxon>Bacilli</taxon>
        <taxon>Bacillales</taxon>
        <taxon>Paenibacillaceae</taxon>
        <taxon>Paenibacillus</taxon>
    </lineage>
</organism>
<evidence type="ECO:0000313" key="2">
    <source>
        <dbReference type="EMBL" id="MDQ0173557.1"/>
    </source>
</evidence>
<evidence type="ECO:0000256" key="1">
    <source>
        <dbReference type="SAM" id="Phobius"/>
    </source>
</evidence>
<dbReference type="EMBL" id="JAUSTI010000021">
    <property type="protein sequence ID" value="MDQ0173557.1"/>
    <property type="molecule type" value="Genomic_DNA"/>
</dbReference>
<dbReference type="Proteomes" id="UP001233836">
    <property type="component" value="Unassembled WGS sequence"/>
</dbReference>
<comment type="caution">
    <text evidence="2">The sequence shown here is derived from an EMBL/GenBank/DDBJ whole genome shotgun (WGS) entry which is preliminary data.</text>
</comment>
<keyword evidence="1" id="KW-0812">Transmembrane</keyword>
<accession>A0ABT9WJU0</accession>
<keyword evidence="1" id="KW-0472">Membrane</keyword>
<name>A0ABT9WJU0_9BACL</name>
<keyword evidence="3" id="KW-1185">Reference proteome</keyword>
<reference evidence="2 3" key="1">
    <citation type="submission" date="2023-07" db="EMBL/GenBank/DDBJ databases">
        <title>Sorghum-associated microbial communities from plants grown in Nebraska, USA.</title>
        <authorList>
            <person name="Schachtman D."/>
        </authorList>
    </citation>
    <scope>NUCLEOTIDE SEQUENCE [LARGE SCALE GENOMIC DNA]</scope>
    <source>
        <strain evidence="2 3">DS1314</strain>
    </source>
</reference>
<evidence type="ECO:0000313" key="3">
    <source>
        <dbReference type="Proteomes" id="UP001233836"/>
    </source>
</evidence>
<feature type="transmembrane region" description="Helical" evidence="1">
    <location>
        <begin position="7"/>
        <end position="25"/>
    </location>
</feature>
<keyword evidence="1" id="KW-1133">Transmembrane helix</keyword>
<dbReference type="RefSeq" id="WP_307220708.1">
    <property type="nucleotide sequence ID" value="NZ_JAUSTI010000021.1"/>
</dbReference>
<proteinExistence type="predicted"/>
<protein>
    <submittedName>
        <fullName evidence="2">Division protein CdvB (Snf7/Vps24/ESCRT-III family)</fullName>
    </submittedName>
</protein>
<sequence length="143" mass="16699">MKTKLNYILLVLSIILFFLSLMFFYKHNTLVNKVENSAELSYSSFIAETKKYANELKNFIDTNKNSGIESLIMEANNMRISYQNYELFVSTLDDSETKFYKDRTELFQKIVNSAPDFKEASVEDLQSYNNQLGDIIKILEKTK</sequence>